<evidence type="ECO:0000313" key="1">
    <source>
        <dbReference type="EMBL" id="QOY88902.1"/>
    </source>
</evidence>
<dbReference type="Proteomes" id="UP000593892">
    <property type="component" value="Chromosome"/>
</dbReference>
<dbReference type="PANTHER" id="PTHR33973:SF4">
    <property type="entry name" value="OS07G0153300 PROTEIN"/>
    <property type="match status" value="1"/>
</dbReference>
<gene>
    <name evidence="1" type="ORF">IRI77_02770</name>
</gene>
<dbReference type="KEGG" id="pfer:IRI77_02770"/>
<sequence>MESAFYFGTVRHRRFRPVPHEFRYGLFMAFLDIDRIPELMGISRLLSYNRFNCASFEQRDHFGDPRLTLRERLAAEARERGLSLPDGPIFLLTHLRYYGYNFNPVSFFYCYDSGLHLSCIVAEVNSTFGESRNYWLETSNELPGSTSKRYQVRKEMHVSPFMGMDLDYAFTFKPPAEDMVAHMETIENGQAFFDATLVLQRRPWSAASLRHALLVHPWMTAKVIVAIHWEALRLYLKKTPVFTHPRHKTREV</sequence>
<keyword evidence="2" id="KW-1185">Reference proteome</keyword>
<evidence type="ECO:0000313" key="2">
    <source>
        <dbReference type="Proteomes" id="UP000593892"/>
    </source>
</evidence>
<proteinExistence type="predicted"/>
<dbReference type="EMBL" id="CP063849">
    <property type="protein sequence ID" value="QOY88902.1"/>
    <property type="molecule type" value="Genomic_DNA"/>
</dbReference>
<accession>A0A7S7NSD3</accession>
<dbReference type="InterPro" id="IPR010775">
    <property type="entry name" value="DUF1365"/>
</dbReference>
<name>A0A7S7NSD3_PALFE</name>
<organism evidence="1 2">
    <name type="scientific">Paludibaculum fermentans</name>
    <dbReference type="NCBI Taxonomy" id="1473598"/>
    <lineage>
        <taxon>Bacteria</taxon>
        <taxon>Pseudomonadati</taxon>
        <taxon>Acidobacteriota</taxon>
        <taxon>Terriglobia</taxon>
        <taxon>Bryobacterales</taxon>
        <taxon>Bryobacteraceae</taxon>
        <taxon>Paludibaculum</taxon>
    </lineage>
</organism>
<reference evidence="1 2" key="1">
    <citation type="submission" date="2020-10" db="EMBL/GenBank/DDBJ databases">
        <title>Complete genome sequence of Paludibaculum fermentans P105T, a facultatively anaerobic acidobacterium capable of dissimilatory Fe(III) reduction.</title>
        <authorList>
            <person name="Dedysh S.N."/>
            <person name="Beletsky A.V."/>
            <person name="Kulichevskaya I.S."/>
            <person name="Mardanov A.V."/>
            <person name="Ravin N.V."/>
        </authorList>
    </citation>
    <scope>NUCLEOTIDE SEQUENCE [LARGE SCALE GENOMIC DNA]</scope>
    <source>
        <strain evidence="1 2">P105</strain>
    </source>
</reference>
<dbReference type="RefSeq" id="WP_194450565.1">
    <property type="nucleotide sequence ID" value="NZ_CP063849.1"/>
</dbReference>
<dbReference type="AlphaFoldDB" id="A0A7S7NSD3"/>
<dbReference type="PANTHER" id="PTHR33973">
    <property type="entry name" value="OS07G0153300 PROTEIN"/>
    <property type="match status" value="1"/>
</dbReference>
<dbReference type="Pfam" id="PF07103">
    <property type="entry name" value="DUF1365"/>
    <property type="match status" value="1"/>
</dbReference>
<protein>
    <submittedName>
        <fullName evidence="1">DUF1365 domain-containing protein</fullName>
    </submittedName>
</protein>